<dbReference type="PROSITE" id="PS00075">
    <property type="entry name" value="DHFR_1"/>
    <property type="match status" value="1"/>
</dbReference>
<dbReference type="GO" id="GO:0006730">
    <property type="term" value="P:one-carbon metabolic process"/>
    <property type="evidence" value="ECO:0007669"/>
    <property type="project" value="UniProtKB-KW"/>
</dbReference>
<keyword evidence="13" id="KW-1185">Reference proteome</keyword>
<dbReference type="GO" id="GO:0046452">
    <property type="term" value="P:dihydrofolate metabolic process"/>
    <property type="evidence" value="ECO:0007669"/>
    <property type="project" value="TreeGrafter"/>
</dbReference>
<name>A0A7M1SW79_9MICO</name>
<dbReference type="Proteomes" id="UP000593758">
    <property type="component" value="Chromosome"/>
</dbReference>
<dbReference type="GO" id="GO:0046654">
    <property type="term" value="P:tetrahydrofolate biosynthetic process"/>
    <property type="evidence" value="ECO:0007669"/>
    <property type="project" value="UniProtKB-UniPathway"/>
</dbReference>
<dbReference type="RefSeq" id="WP_193498449.1">
    <property type="nucleotide sequence ID" value="NZ_CP063169.1"/>
</dbReference>
<organism evidence="12 13">
    <name type="scientific">Ruania alkalisoli</name>
    <dbReference type="NCBI Taxonomy" id="2779775"/>
    <lineage>
        <taxon>Bacteria</taxon>
        <taxon>Bacillati</taxon>
        <taxon>Actinomycetota</taxon>
        <taxon>Actinomycetes</taxon>
        <taxon>Micrococcales</taxon>
        <taxon>Ruaniaceae</taxon>
        <taxon>Ruania</taxon>
    </lineage>
</organism>
<accession>A0A7M1SW79</accession>
<proteinExistence type="inferred from homology"/>
<evidence type="ECO:0000256" key="8">
    <source>
        <dbReference type="ARBA" id="ARBA00025067"/>
    </source>
</evidence>
<comment type="function">
    <text evidence="8 9">Key enzyme in folate metabolism. Catalyzes an essential reaction for de novo glycine and purine synthesis, and for DNA precursor synthesis.</text>
</comment>
<dbReference type="PANTHER" id="PTHR48069:SF3">
    <property type="entry name" value="DIHYDROFOLATE REDUCTASE"/>
    <property type="match status" value="1"/>
</dbReference>
<dbReference type="PRINTS" id="PR00070">
    <property type="entry name" value="DHFR"/>
</dbReference>
<gene>
    <name evidence="12" type="ORF">IM660_05885</name>
</gene>
<evidence type="ECO:0000256" key="7">
    <source>
        <dbReference type="ARBA" id="ARBA00023002"/>
    </source>
</evidence>
<evidence type="ECO:0000256" key="3">
    <source>
        <dbReference type="ARBA" id="ARBA00012856"/>
    </source>
</evidence>
<comment type="similarity">
    <text evidence="2 9 10">Belongs to the dihydrofolate reductase family.</text>
</comment>
<dbReference type="PROSITE" id="PS51330">
    <property type="entry name" value="DHFR_2"/>
    <property type="match status" value="1"/>
</dbReference>
<evidence type="ECO:0000256" key="6">
    <source>
        <dbReference type="ARBA" id="ARBA00022857"/>
    </source>
</evidence>
<dbReference type="GO" id="GO:0070401">
    <property type="term" value="F:NADP+ binding"/>
    <property type="evidence" value="ECO:0007669"/>
    <property type="project" value="UniProtKB-ARBA"/>
</dbReference>
<dbReference type="GO" id="GO:0046655">
    <property type="term" value="P:folic acid metabolic process"/>
    <property type="evidence" value="ECO:0007669"/>
    <property type="project" value="TreeGrafter"/>
</dbReference>
<dbReference type="PANTHER" id="PTHR48069">
    <property type="entry name" value="DIHYDROFOLATE REDUCTASE"/>
    <property type="match status" value="1"/>
</dbReference>
<sequence>MLGMIWAQAHDRVIGKNEDLPWHLPEDLRHFRESTSGDAVVMGRKQWESLPERFRPLPGRRNIVLTRNPQYRAEGAEVVGTLDEALALVAQEDAWICGGGQVYEQAIGAADVLVVTEIDLVVEGDTYAPVIGAQWVAEHGPWQTSRTGIRFRIVTYRR</sequence>
<dbReference type="InterPro" id="IPR017925">
    <property type="entry name" value="DHFR_CS"/>
</dbReference>
<evidence type="ECO:0000256" key="4">
    <source>
        <dbReference type="ARBA" id="ARBA00018886"/>
    </source>
</evidence>
<evidence type="ECO:0000259" key="11">
    <source>
        <dbReference type="PROSITE" id="PS51330"/>
    </source>
</evidence>
<reference evidence="12 13" key="1">
    <citation type="submission" date="2020-10" db="EMBL/GenBank/DDBJ databases">
        <title>Haloactinobacterium sp. RN3S43, a bacterium isolated from saline soil.</title>
        <authorList>
            <person name="Sun J.-Q."/>
        </authorList>
    </citation>
    <scope>NUCLEOTIDE SEQUENCE [LARGE SCALE GENOMIC DNA]</scope>
    <source>
        <strain evidence="12 13">RN3S43</strain>
    </source>
</reference>
<dbReference type="Gene3D" id="3.40.430.10">
    <property type="entry name" value="Dihydrofolate Reductase, subunit A"/>
    <property type="match status" value="1"/>
</dbReference>
<keyword evidence="7 9" id="KW-0560">Oxidoreductase</keyword>
<dbReference type="AlphaFoldDB" id="A0A7M1SW79"/>
<dbReference type="EMBL" id="CP063169">
    <property type="protein sequence ID" value="QOR71795.1"/>
    <property type="molecule type" value="Genomic_DNA"/>
</dbReference>
<feature type="domain" description="DHFR" evidence="11">
    <location>
        <begin position="1"/>
        <end position="158"/>
    </location>
</feature>
<dbReference type="GO" id="GO:0004146">
    <property type="term" value="F:dihydrofolate reductase activity"/>
    <property type="evidence" value="ECO:0007669"/>
    <property type="project" value="UniProtKB-EC"/>
</dbReference>
<evidence type="ECO:0000313" key="13">
    <source>
        <dbReference type="Proteomes" id="UP000593758"/>
    </source>
</evidence>
<protein>
    <recommendedName>
        <fullName evidence="4 9">Dihydrofolate reductase</fullName>
        <ecNumber evidence="3 9">1.5.1.3</ecNumber>
    </recommendedName>
</protein>
<dbReference type="SUPFAM" id="SSF53597">
    <property type="entry name" value="Dihydrofolate reductase-like"/>
    <property type="match status" value="1"/>
</dbReference>
<dbReference type="PIRSF" id="PIRSF000194">
    <property type="entry name" value="DHFR"/>
    <property type="match status" value="1"/>
</dbReference>
<dbReference type="EC" id="1.5.1.3" evidence="3 9"/>
<dbReference type="CDD" id="cd00209">
    <property type="entry name" value="DHFR"/>
    <property type="match status" value="1"/>
</dbReference>
<evidence type="ECO:0000256" key="1">
    <source>
        <dbReference type="ARBA" id="ARBA00004903"/>
    </source>
</evidence>
<comment type="pathway">
    <text evidence="1 9">Cofactor biosynthesis; tetrahydrofolate biosynthesis; 5,6,7,8-tetrahydrofolate from 7,8-dihydrofolate: step 1/1.</text>
</comment>
<evidence type="ECO:0000256" key="9">
    <source>
        <dbReference type="PIRNR" id="PIRNR000194"/>
    </source>
</evidence>
<evidence type="ECO:0000256" key="5">
    <source>
        <dbReference type="ARBA" id="ARBA00022563"/>
    </source>
</evidence>
<dbReference type="InterPro" id="IPR024072">
    <property type="entry name" value="DHFR-like_dom_sf"/>
</dbReference>
<dbReference type="InterPro" id="IPR001796">
    <property type="entry name" value="DHFR_dom"/>
</dbReference>
<dbReference type="UniPathway" id="UPA00077">
    <property type="reaction ID" value="UER00158"/>
</dbReference>
<keyword evidence="5 9" id="KW-0554">One-carbon metabolism</keyword>
<keyword evidence="6 9" id="KW-0521">NADP</keyword>
<evidence type="ECO:0000256" key="2">
    <source>
        <dbReference type="ARBA" id="ARBA00009539"/>
    </source>
</evidence>
<comment type="catalytic activity">
    <reaction evidence="9">
        <text>(6S)-5,6,7,8-tetrahydrofolate + NADP(+) = 7,8-dihydrofolate + NADPH + H(+)</text>
        <dbReference type="Rhea" id="RHEA:15009"/>
        <dbReference type="ChEBI" id="CHEBI:15378"/>
        <dbReference type="ChEBI" id="CHEBI:57451"/>
        <dbReference type="ChEBI" id="CHEBI:57453"/>
        <dbReference type="ChEBI" id="CHEBI:57783"/>
        <dbReference type="ChEBI" id="CHEBI:58349"/>
        <dbReference type="EC" id="1.5.1.3"/>
    </reaction>
</comment>
<dbReference type="InterPro" id="IPR012259">
    <property type="entry name" value="DHFR"/>
</dbReference>
<dbReference type="FunFam" id="3.40.430.10:FF:000001">
    <property type="entry name" value="Dihydrofolate reductase"/>
    <property type="match status" value="1"/>
</dbReference>
<evidence type="ECO:0000313" key="12">
    <source>
        <dbReference type="EMBL" id="QOR71795.1"/>
    </source>
</evidence>
<dbReference type="Pfam" id="PF00186">
    <property type="entry name" value="DHFR_1"/>
    <property type="match status" value="1"/>
</dbReference>
<evidence type="ECO:0000256" key="10">
    <source>
        <dbReference type="RuleBase" id="RU004474"/>
    </source>
</evidence>
<dbReference type="GO" id="GO:0005829">
    <property type="term" value="C:cytosol"/>
    <property type="evidence" value="ECO:0007669"/>
    <property type="project" value="TreeGrafter"/>
</dbReference>
<dbReference type="KEGG" id="halt:IM660_05885"/>